<feature type="signal peptide" evidence="1">
    <location>
        <begin position="1"/>
        <end position="24"/>
    </location>
</feature>
<dbReference type="OrthoDB" id="19542at2"/>
<name>L8J8M3_9GAMM</name>
<dbReference type="EMBL" id="AMZO01000036">
    <property type="protein sequence ID" value="ELR63787.1"/>
    <property type="molecule type" value="Genomic_DNA"/>
</dbReference>
<proteinExistence type="predicted"/>
<comment type="caution">
    <text evidence="2">The sequence shown here is derived from an EMBL/GenBank/DDBJ whole genome shotgun (WGS) entry which is preliminary data.</text>
</comment>
<dbReference type="Pfam" id="PF06082">
    <property type="entry name" value="YjbH"/>
    <property type="match status" value="1"/>
</dbReference>
<gene>
    <name evidence="2" type="ORF">C942_03456</name>
</gene>
<sequence length="731" mass="82429">MNTKLTTSLSAITLAMLPVLQGHADEFSYPAFKPSQTDFGGVGLIQMPSARMAPEGEFNIGTTYNDEYHHYTVSLQLLPWLESTIRYTLVQDLLYSNDPSFSGDTKYTDKGIDFKIRLLKESYWLPETSIGVRDFGGTGLFDGEYIAANKHIGPFDFTVGIGWGYIGNSGNLTGDKSQGNDCNRNTEYKGNGGSIDFDRWFTGCSAVFGGMEYQTPWQPLRLKVEYDGNDYRSDFPVTRGGIDMTQDSKINYGALYRLGNWGDVRVSYERGNTWTFGFNLNTNFNDMKAIWRDEPAPAYQRLSSTNASNNITELSDDEWLQLAQDLHQIAGYDDPTIYATEETITVVAPQSKYRDRAEAHERAAALIANQRPDAKEYRLIETANHQAVTETRIDSDKFGQYARNEYFGANIDDATTTDNPDAPKGQLIAKSDKAWDIGVAPTLQQSFGGSENFYMFNIGINAGANYWLGNHVELAGSLYFNLYDNYDKFLYEVPPDGTDLKRVRTLVRQYINDNPVRMNNLQLTWMDRLADNWYAQAYGGYLEMMFGGVGSEVLYRPLGSNWALGVDANYVIQRDPDSQFGFFTEEVQFDPLTGRNYRVQTGAITGHATVYYQPQWEWLPNTLFKISAGQYLTEDKGVTIDFSKQFDSGVIAGAFAAITNLSADEFGEGSYNKGFYISIPFDIMTVKPSTNRANISWLPLSRDGGQMLNRKYELFSITDARYPWYGRKAMN</sequence>
<keyword evidence="1" id="KW-0732">Signal</keyword>
<keyword evidence="2" id="KW-0449">Lipoprotein</keyword>
<dbReference type="InterPro" id="IPR010344">
    <property type="entry name" value="YbjH"/>
</dbReference>
<dbReference type="AlphaFoldDB" id="L8J8M3"/>
<protein>
    <submittedName>
        <fullName evidence="2">Putative outer membrane lipoprotein YmcA</fullName>
    </submittedName>
</protein>
<evidence type="ECO:0000313" key="2">
    <source>
        <dbReference type="EMBL" id="ELR63787.1"/>
    </source>
</evidence>
<dbReference type="PATRIC" id="fig|1056511.3.peg.4380"/>
<evidence type="ECO:0000256" key="1">
    <source>
        <dbReference type="SAM" id="SignalP"/>
    </source>
</evidence>
<dbReference type="Proteomes" id="UP000011134">
    <property type="component" value="Unassembled WGS sequence"/>
</dbReference>
<keyword evidence="3" id="KW-1185">Reference proteome</keyword>
<accession>L8J8M3</accession>
<organism evidence="2 3">
    <name type="scientific">Photobacterium marinum</name>
    <dbReference type="NCBI Taxonomy" id="1056511"/>
    <lineage>
        <taxon>Bacteria</taxon>
        <taxon>Pseudomonadati</taxon>
        <taxon>Pseudomonadota</taxon>
        <taxon>Gammaproteobacteria</taxon>
        <taxon>Vibrionales</taxon>
        <taxon>Vibrionaceae</taxon>
        <taxon>Photobacterium</taxon>
    </lineage>
</organism>
<reference evidence="2 3" key="1">
    <citation type="submission" date="2012-12" db="EMBL/GenBank/DDBJ databases">
        <title>Genome Assembly of Photobacterium sp. AK15.</title>
        <authorList>
            <person name="Khatri I."/>
            <person name="Vaidya B."/>
            <person name="Srinivas T.N.R."/>
            <person name="Subramanian S."/>
            <person name="Pinnaka A."/>
        </authorList>
    </citation>
    <scope>NUCLEOTIDE SEQUENCE [LARGE SCALE GENOMIC DNA]</scope>
    <source>
        <strain evidence="2 3">AK15</strain>
    </source>
</reference>
<evidence type="ECO:0000313" key="3">
    <source>
        <dbReference type="Proteomes" id="UP000011134"/>
    </source>
</evidence>
<feature type="chain" id="PRO_5003993429" evidence="1">
    <location>
        <begin position="25"/>
        <end position="731"/>
    </location>
</feature>
<dbReference type="RefSeq" id="WP_007470203.1">
    <property type="nucleotide sequence ID" value="NZ_AMZO01000036.1"/>
</dbReference>